<evidence type="ECO:0000259" key="5">
    <source>
        <dbReference type="PROSITE" id="PS50887"/>
    </source>
</evidence>
<feature type="transmembrane region" description="Helical" evidence="4">
    <location>
        <begin position="136"/>
        <end position="157"/>
    </location>
</feature>
<comment type="caution">
    <text evidence="6">The sequence shown here is derived from an EMBL/GenBank/DDBJ whole genome shotgun (WGS) entry which is preliminary data.</text>
</comment>
<proteinExistence type="predicted"/>
<reference evidence="6 7" key="1">
    <citation type="submission" date="2019-06" db="EMBL/GenBank/DDBJ databases">
        <title>Draft genome of Aliikangiella marina GYP-15.</title>
        <authorList>
            <person name="Wang G."/>
        </authorList>
    </citation>
    <scope>NUCLEOTIDE SEQUENCE [LARGE SCALE GENOMIC DNA]</scope>
    <source>
        <strain evidence="6 7">GYP-15</strain>
    </source>
</reference>
<evidence type="ECO:0000256" key="3">
    <source>
        <dbReference type="ARBA" id="ARBA00034247"/>
    </source>
</evidence>
<dbReference type="SUPFAM" id="SSF55073">
    <property type="entry name" value="Nucleotide cyclase"/>
    <property type="match status" value="1"/>
</dbReference>
<gene>
    <name evidence="6" type="ORF">FLL45_19065</name>
</gene>
<dbReference type="FunFam" id="3.30.70.270:FF:000001">
    <property type="entry name" value="Diguanylate cyclase domain protein"/>
    <property type="match status" value="1"/>
</dbReference>
<name>A0A545T529_9GAMM</name>
<dbReference type="OrthoDB" id="9813903at2"/>
<keyword evidence="7" id="KW-1185">Reference proteome</keyword>
<keyword evidence="4" id="KW-0472">Membrane</keyword>
<evidence type="ECO:0000256" key="4">
    <source>
        <dbReference type="SAM" id="Phobius"/>
    </source>
</evidence>
<dbReference type="InterPro" id="IPR043128">
    <property type="entry name" value="Rev_trsase/Diguanyl_cyclase"/>
</dbReference>
<dbReference type="PANTHER" id="PTHR45138:SF9">
    <property type="entry name" value="DIGUANYLATE CYCLASE DGCM-RELATED"/>
    <property type="match status" value="1"/>
</dbReference>
<dbReference type="NCBIfam" id="TIGR00254">
    <property type="entry name" value="GGDEF"/>
    <property type="match status" value="1"/>
</dbReference>
<dbReference type="SMART" id="SM00267">
    <property type="entry name" value="GGDEF"/>
    <property type="match status" value="1"/>
</dbReference>
<evidence type="ECO:0000313" key="7">
    <source>
        <dbReference type="Proteomes" id="UP000317839"/>
    </source>
</evidence>
<dbReference type="PANTHER" id="PTHR45138">
    <property type="entry name" value="REGULATORY COMPONENTS OF SENSORY TRANSDUCTION SYSTEM"/>
    <property type="match status" value="1"/>
</dbReference>
<evidence type="ECO:0000256" key="1">
    <source>
        <dbReference type="ARBA" id="ARBA00001946"/>
    </source>
</evidence>
<keyword evidence="4" id="KW-1133">Transmembrane helix</keyword>
<keyword evidence="4" id="KW-0812">Transmembrane</keyword>
<feature type="transmembrane region" description="Helical" evidence="4">
    <location>
        <begin position="169"/>
        <end position="186"/>
    </location>
</feature>
<dbReference type="PROSITE" id="PS50887">
    <property type="entry name" value="GGDEF"/>
    <property type="match status" value="1"/>
</dbReference>
<accession>A0A545T529</accession>
<dbReference type="Gene3D" id="3.30.70.270">
    <property type="match status" value="1"/>
</dbReference>
<dbReference type="AlphaFoldDB" id="A0A545T529"/>
<feature type="transmembrane region" description="Helical" evidence="4">
    <location>
        <begin position="61"/>
        <end position="79"/>
    </location>
</feature>
<dbReference type="EMBL" id="VIKR01000005">
    <property type="protein sequence ID" value="TQV72319.1"/>
    <property type="molecule type" value="Genomic_DNA"/>
</dbReference>
<dbReference type="InterPro" id="IPR000160">
    <property type="entry name" value="GGDEF_dom"/>
</dbReference>
<dbReference type="CDD" id="cd01949">
    <property type="entry name" value="GGDEF"/>
    <property type="match status" value="1"/>
</dbReference>
<dbReference type="Pfam" id="PF00990">
    <property type="entry name" value="GGDEF"/>
    <property type="match status" value="1"/>
</dbReference>
<feature type="transmembrane region" description="Helical" evidence="4">
    <location>
        <begin position="112"/>
        <end position="129"/>
    </location>
</feature>
<dbReference type="InterPro" id="IPR029787">
    <property type="entry name" value="Nucleotide_cyclase"/>
</dbReference>
<organism evidence="6 7">
    <name type="scientific">Aliikangiella marina</name>
    <dbReference type="NCBI Taxonomy" id="1712262"/>
    <lineage>
        <taxon>Bacteria</taxon>
        <taxon>Pseudomonadati</taxon>
        <taxon>Pseudomonadota</taxon>
        <taxon>Gammaproteobacteria</taxon>
        <taxon>Oceanospirillales</taxon>
        <taxon>Pleioneaceae</taxon>
        <taxon>Aliikangiella</taxon>
    </lineage>
</organism>
<dbReference type="Proteomes" id="UP000317839">
    <property type="component" value="Unassembled WGS sequence"/>
</dbReference>
<dbReference type="GO" id="GO:0052621">
    <property type="term" value="F:diguanylate cyclase activity"/>
    <property type="evidence" value="ECO:0007669"/>
    <property type="project" value="UniProtKB-EC"/>
</dbReference>
<dbReference type="GO" id="GO:1902201">
    <property type="term" value="P:negative regulation of bacterial-type flagellum-dependent cell motility"/>
    <property type="evidence" value="ECO:0007669"/>
    <property type="project" value="TreeGrafter"/>
</dbReference>
<dbReference type="RefSeq" id="WP_142943649.1">
    <property type="nucleotide sequence ID" value="NZ_VIKR01000005.1"/>
</dbReference>
<feature type="domain" description="GGDEF" evidence="5">
    <location>
        <begin position="235"/>
        <end position="366"/>
    </location>
</feature>
<dbReference type="EC" id="2.7.7.65" evidence="2"/>
<dbReference type="GO" id="GO:0005886">
    <property type="term" value="C:plasma membrane"/>
    <property type="evidence" value="ECO:0007669"/>
    <property type="project" value="TreeGrafter"/>
</dbReference>
<dbReference type="InterPro" id="IPR050469">
    <property type="entry name" value="Diguanylate_Cyclase"/>
</dbReference>
<sequence>MIRKLEKLLRKMLDIFLIQPPANNANTDSIRLFFSVSFLSVFGFVIISIFAYVSFVNQADSRGYFLAMLSVANIGNYFLLRTTKNIWAAATIAAILILIVFFYLFLTGGLNQTGLFWCFAIAPLFFFFLGHRWGLLITLVLSTISLLILNVDDFILLQADYPETVKTRFPIIFAVVCFLLFIQELSRYRVDEHNKLLTEKLEVVARTDELSGLMNRRGAEEALYREYLRGIRSKRYASVAIIDIDHFKKVNDQYGHAAGDNSIRMVAKCLTNTVRHNDYVARWGGEEFLVILTEIIDISSERVYERIRQAVADIRLSQGNQQFSITVSIGIARFRDREGVASVMREADKALYRAKENGRNRIEIAE</sequence>
<feature type="transmembrane region" description="Helical" evidence="4">
    <location>
        <begin position="86"/>
        <end position="106"/>
    </location>
</feature>
<comment type="cofactor">
    <cofactor evidence="1">
        <name>Mg(2+)</name>
        <dbReference type="ChEBI" id="CHEBI:18420"/>
    </cofactor>
</comment>
<protein>
    <recommendedName>
        <fullName evidence="2">diguanylate cyclase</fullName>
        <ecNumber evidence="2">2.7.7.65</ecNumber>
    </recommendedName>
</protein>
<comment type="catalytic activity">
    <reaction evidence="3">
        <text>2 GTP = 3',3'-c-di-GMP + 2 diphosphate</text>
        <dbReference type="Rhea" id="RHEA:24898"/>
        <dbReference type="ChEBI" id="CHEBI:33019"/>
        <dbReference type="ChEBI" id="CHEBI:37565"/>
        <dbReference type="ChEBI" id="CHEBI:58805"/>
        <dbReference type="EC" id="2.7.7.65"/>
    </reaction>
</comment>
<evidence type="ECO:0000313" key="6">
    <source>
        <dbReference type="EMBL" id="TQV72319.1"/>
    </source>
</evidence>
<feature type="transmembrane region" description="Helical" evidence="4">
    <location>
        <begin position="32"/>
        <end position="55"/>
    </location>
</feature>
<dbReference type="GO" id="GO:0043709">
    <property type="term" value="P:cell adhesion involved in single-species biofilm formation"/>
    <property type="evidence" value="ECO:0007669"/>
    <property type="project" value="TreeGrafter"/>
</dbReference>
<evidence type="ECO:0000256" key="2">
    <source>
        <dbReference type="ARBA" id="ARBA00012528"/>
    </source>
</evidence>